<comment type="caution">
    <text evidence="2">The sequence shown here is derived from an EMBL/GenBank/DDBJ whole genome shotgun (WGS) entry which is preliminary data.</text>
</comment>
<evidence type="ECO:0000313" key="2">
    <source>
        <dbReference type="EMBL" id="EYD78054.1"/>
    </source>
</evidence>
<protein>
    <submittedName>
        <fullName evidence="2">Succinate dehydrogenase iron-sulfur protein</fullName>
    </submittedName>
</protein>
<organism evidence="2 3">
    <name type="scientific">Rubellimicrobium mesophilum DSM 19309</name>
    <dbReference type="NCBI Taxonomy" id="442562"/>
    <lineage>
        <taxon>Bacteria</taxon>
        <taxon>Pseudomonadati</taxon>
        <taxon>Pseudomonadota</taxon>
        <taxon>Alphaproteobacteria</taxon>
        <taxon>Rhodobacterales</taxon>
        <taxon>Roseobacteraceae</taxon>
        <taxon>Rubellimicrobium</taxon>
    </lineage>
</organism>
<feature type="region of interest" description="Disordered" evidence="1">
    <location>
        <begin position="1"/>
        <end position="23"/>
    </location>
</feature>
<feature type="compositionally biased region" description="Low complexity" evidence="1">
    <location>
        <begin position="42"/>
        <end position="57"/>
    </location>
</feature>
<dbReference type="STRING" id="442562.Rumeso_00391"/>
<dbReference type="PATRIC" id="fig|442562.3.peg.390"/>
<evidence type="ECO:0000313" key="3">
    <source>
        <dbReference type="Proteomes" id="UP000019666"/>
    </source>
</evidence>
<sequence length="57" mass="6297">MVQLRLPKNSRMSVGKTWPKPEGATNLKTFRIYRWSPEDGGTRASTPTSSTSTTAGR</sequence>
<proteinExistence type="predicted"/>
<keyword evidence="3" id="KW-1185">Reference proteome</keyword>
<evidence type="ECO:0000256" key="1">
    <source>
        <dbReference type="SAM" id="MobiDB-lite"/>
    </source>
</evidence>
<reference evidence="2 3" key="1">
    <citation type="submission" date="2013-02" db="EMBL/GenBank/DDBJ databases">
        <authorList>
            <person name="Fiebig A."/>
            <person name="Goeker M."/>
            <person name="Klenk H.-P.P."/>
        </authorList>
    </citation>
    <scope>NUCLEOTIDE SEQUENCE [LARGE SCALE GENOMIC DNA]</scope>
    <source>
        <strain evidence="2 3">DSM 19309</strain>
    </source>
</reference>
<dbReference type="Proteomes" id="UP000019666">
    <property type="component" value="Unassembled WGS sequence"/>
</dbReference>
<dbReference type="AlphaFoldDB" id="A0A017HWF6"/>
<feature type="region of interest" description="Disordered" evidence="1">
    <location>
        <begin position="35"/>
        <end position="57"/>
    </location>
</feature>
<accession>A0A017HWF6</accession>
<dbReference type="HOGENOM" id="CLU_2993957_0_0_5"/>
<name>A0A017HWF6_9RHOB</name>
<dbReference type="EMBL" id="AOSK01000018">
    <property type="protein sequence ID" value="EYD78054.1"/>
    <property type="molecule type" value="Genomic_DNA"/>
</dbReference>
<gene>
    <name evidence="2" type="ORF">Rumeso_00391</name>
</gene>